<feature type="region of interest" description="Disordered" evidence="3">
    <location>
        <begin position="64"/>
        <end position="177"/>
    </location>
</feature>
<sequence length="628" mass="66894">MRPASRWDLGGRQNHTTHFASTDSRFLLGYSSNPPSANHYDYSSQPSSASAAYSYATSWAPSYPTSAPATSSNINPFNNMTADQRPRIPPIQSPTAMHAQTATSKPVSPGLGSSVRQSYVTSTPHLSRHINRNNDFPGSPHSPLAPSPRSISSPTLGGGMLSPMDHGANTMGGQPSGPPLQDTQHLVHLQAGDGSPVRPEIHARVDKGFFLADRDWTCYRRNYFSVVCSYSLNPATYGSQLFLRRNASSNSEPVQGFAMCISAVVDAPGGKTVELVQHTPKRDKGPQHKPNKIKLSPQPPGGMGFPTSSNNGLLQPSVQNIAVFDRIQFKSATANNGKRRAAQQYYHLIVELYADMGQNSATNNSGVTSAPSQDNWVKIAYRISAPMVVRGRSPGHYAEGRSTSSTSSPGGGGSGAGNGNGHPQSPANGGSGMMGGNVQQSSVMMDGPGSSMSLALQTSMGPITSHHTSPAAASMHPASVSTPSTIGHVETPVDPLLEPDVQTYDDNLEGYQYMGGSTIYEGPQGSPHMSNHGYESPYGGERKSEHALETNCPQFDNNISAYIPTSLATGDSIRTSIKEELQGSPGGWLASAPPLGRDHQKFDLFRKCGSRYETSESSRNYYPDLPAV</sequence>
<dbReference type="Proteomes" id="UP000275078">
    <property type="component" value="Unassembled WGS sequence"/>
</dbReference>
<dbReference type="GO" id="GO:0000228">
    <property type="term" value="C:nuclear chromosome"/>
    <property type="evidence" value="ECO:0007669"/>
    <property type="project" value="TreeGrafter"/>
</dbReference>
<dbReference type="GO" id="GO:0003700">
    <property type="term" value="F:DNA-binding transcription factor activity"/>
    <property type="evidence" value="ECO:0007669"/>
    <property type="project" value="UniProtKB-UniRule"/>
</dbReference>
<dbReference type="InterPro" id="IPR024061">
    <property type="entry name" value="NDT80_DNA-bd_dom"/>
</dbReference>
<dbReference type="SUPFAM" id="SSF49417">
    <property type="entry name" value="p53-like transcription factors"/>
    <property type="match status" value="1"/>
</dbReference>
<dbReference type="Gene3D" id="2.60.40.1390">
    <property type="entry name" value="NDT80 DNA-binding domain"/>
    <property type="match status" value="1"/>
</dbReference>
<keyword evidence="1 2" id="KW-0238">DNA-binding</keyword>
<dbReference type="Pfam" id="PF05224">
    <property type="entry name" value="NDT80_PhoG"/>
    <property type="match status" value="1"/>
</dbReference>
<dbReference type="PANTHER" id="PTHR35144">
    <property type="entry name" value="MEIOSIS-SPECIFIC TRANSCRIPTION FACTOR NDT80"/>
    <property type="match status" value="1"/>
</dbReference>
<gene>
    <name evidence="5" type="ORF">BJ508DRAFT_61899</name>
</gene>
<feature type="compositionally biased region" description="Polar residues" evidence="3">
    <location>
        <begin position="450"/>
        <end position="468"/>
    </location>
</feature>
<dbReference type="AlphaFoldDB" id="A0A3N4INS7"/>
<reference evidence="5 6" key="1">
    <citation type="journal article" date="2018" name="Nat. Ecol. Evol.">
        <title>Pezizomycetes genomes reveal the molecular basis of ectomycorrhizal truffle lifestyle.</title>
        <authorList>
            <person name="Murat C."/>
            <person name="Payen T."/>
            <person name="Noel B."/>
            <person name="Kuo A."/>
            <person name="Morin E."/>
            <person name="Chen J."/>
            <person name="Kohler A."/>
            <person name="Krizsan K."/>
            <person name="Balestrini R."/>
            <person name="Da Silva C."/>
            <person name="Montanini B."/>
            <person name="Hainaut M."/>
            <person name="Levati E."/>
            <person name="Barry K.W."/>
            <person name="Belfiori B."/>
            <person name="Cichocki N."/>
            <person name="Clum A."/>
            <person name="Dockter R.B."/>
            <person name="Fauchery L."/>
            <person name="Guy J."/>
            <person name="Iotti M."/>
            <person name="Le Tacon F."/>
            <person name="Lindquist E.A."/>
            <person name="Lipzen A."/>
            <person name="Malagnac F."/>
            <person name="Mello A."/>
            <person name="Molinier V."/>
            <person name="Miyauchi S."/>
            <person name="Poulain J."/>
            <person name="Riccioni C."/>
            <person name="Rubini A."/>
            <person name="Sitrit Y."/>
            <person name="Splivallo R."/>
            <person name="Traeger S."/>
            <person name="Wang M."/>
            <person name="Zifcakova L."/>
            <person name="Wipf D."/>
            <person name="Zambonelli A."/>
            <person name="Paolocci F."/>
            <person name="Nowrousian M."/>
            <person name="Ottonello S."/>
            <person name="Baldrian P."/>
            <person name="Spatafora J.W."/>
            <person name="Henrissat B."/>
            <person name="Nagy L.G."/>
            <person name="Aury J.M."/>
            <person name="Wincker P."/>
            <person name="Grigoriev I.V."/>
            <person name="Bonfante P."/>
            <person name="Martin F.M."/>
        </authorList>
    </citation>
    <scope>NUCLEOTIDE SEQUENCE [LARGE SCALE GENOMIC DNA]</scope>
    <source>
        <strain evidence="5 6">RN42</strain>
    </source>
</reference>
<evidence type="ECO:0000313" key="6">
    <source>
        <dbReference type="Proteomes" id="UP000275078"/>
    </source>
</evidence>
<accession>A0A3N4INS7</accession>
<dbReference type="InterPro" id="IPR008967">
    <property type="entry name" value="p53-like_TF_DNA-bd_sf"/>
</dbReference>
<feature type="compositionally biased region" description="Polar residues" evidence="3">
    <location>
        <begin position="73"/>
        <end position="82"/>
    </location>
</feature>
<evidence type="ECO:0000259" key="4">
    <source>
        <dbReference type="PROSITE" id="PS51517"/>
    </source>
</evidence>
<name>A0A3N4INS7_ASCIM</name>
<evidence type="ECO:0000256" key="2">
    <source>
        <dbReference type="PROSITE-ProRule" id="PRU00850"/>
    </source>
</evidence>
<evidence type="ECO:0000313" key="5">
    <source>
        <dbReference type="EMBL" id="RPA87559.1"/>
    </source>
</evidence>
<dbReference type="GO" id="GO:0045944">
    <property type="term" value="P:positive regulation of transcription by RNA polymerase II"/>
    <property type="evidence" value="ECO:0007669"/>
    <property type="project" value="TreeGrafter"/>
</dbReference>
<evidence type="ECO:0000256" key="3">
    <source>
        <dbReference type="SAM" id="MobiDB-lite"/>
    </source>
</evidence>
<keyword evidence="6" id="KW-1185">Reference proteome</keyword>
<dbReference type="PANTHER" id="PTHR35144:SF2">
    <property type="entry name" value="MEIOSIS-SPECIFIC TRANSCRIPTION FACTOR NDT80"/>
    <property type="match status" value="1"/>
</dbReference>
<dbReference type="OrthoDB" id="2288358at2759"/>
<feature type="region of interest" description="Disordered" evidence="3">
    <location>
        <begin position="392"/>
        <end position="485"/>
    </location>
</feature>
<dbReference type="PROSITE" id="PS51517">
    <property type="entry name" value="NDT80"/>
    <property type="match status" value="1"/>
</dbReference>
<dbReference type="EMBL" id="ML119646">
    <property type="protein sequence ID" value="RPA87559.1"/>
    <property type="molecule type" value="Genomic_DNA"/>
</dbReference>
<dbReference type="InterPro" id="IPR037141">
    <property type="entry name" value="NDT80_DNA-bd_dom_sf"/>
</dbReference>
<dbReference type="GO" id="GO:0003677">
    <property type="term" value="F:DNA binding"/>
    <property type="evidence" value="ECO:0007669"/>
    <property type="project" value="UniProtKB-KW"/>
</dbReference>
<dbReference type="InterPro" id="IPR052605">
    <property type="entry name" value="Fungal_trans_regulator"/>
</dbReference>
<organism evidence="5 6">
    <name type="scientific">Ascobolus immersus RN42</name>
    <dbReference type="NCBI Taxonomy" id="1160509"/>
    <lineage>
        <taxon>Eukaryota</taxon>
        <taxon>Fungi</taxon>
        <taxon>Dikarya</taxon>
        <taxon>Ascomycota</taxon>
        <taxon>Pezizomycotina</taxon>
        <taxon>Pezizomycetes</taxon>
        <taxon>Pezizales</taxon>
        <taxon>Ascobolaceae</taxon>
        <taxon>Ascobolus</taxon>
    </lineage>
</organism>
<protein>
    <submittedName>
        <fullName evidence="5">p53-like transcription factor</fullName>
    </submittedName>
</protein>
<evidence type="ECO:0000256" key="1">
    <source>
        <dbReference type="ARBA" id="ARBA00023125"/>
    </source>
</evidence>
<proteinExistence type="predicted"/>
<feature type="compositionally biased region" description="Polar residues" evidence="3">
    <location>
        <begin position="93"/>
        <end position="106"/>
    </location>
</feature>
<feature type="DNA-binding region" description="NDT80" evidence="2">
    <location>
        <begin position="139"/>
        <end position="401"/>
    </location>
</feature>
<feature type="domain" description="NDT80" evidence="4">
    <location>
        <begin position="139"/>
        <end position="401"/>
    </location>
</feature>
<dbReference type="GO" id="GO:0051321">
    <property type="term" value="P:meiotic cell cycle"/>
    <property type="evidence" value="ECO:0007669"/>
    <property type="project" value="TreeGrafter"/>
</dbReference>
<feature type="compositionally biased region" description="Gly residues" evidence="3">
    <location>
        <begin position="409"/>
        <end position="420"/>
    </location>
</feature>
<feature type="region of interest" description="Disordered" evidence="3">
    <location>
        <begin position="279"/>
        <end position="310"/>
    </location>
</feature>
<feature type="compositionally biased region" description="Polar residues" evidence="3">
    <location>
        <begin position="114"/>
        <end position="125"/>
    </location>
</feature>